<sequence>MKMIYILAKAGGKWHPDAEDIKSARRSLIKMIPECTVEFLTIMVRFQAASREDIEELICLIRRSSRVAMLFP</sequence>
<proteinExistence type="predicted"/>
<name>A0A517NUH1_9BACT</name>
<protein>
    <submittedName>
        <fullName evidence="1">Uncharacterized protein</fullName>
    </submittedName>
</protein>
<reference evidence="1 2" key="1">
    <citation type="submission" date="2019-02" db="EMBL/GenBank/DDBJ databases">
        <title>Deep-cultivation of Planctomycetes and their phenomic and genomic characterization uncovers novel biology.</title>
        <authorList>
            <person name="Wiegand S."/>
            <person name="Jogler M."/>
            <person name="Boedeker C."/>
            <person name="Pinto D."/>
            <person name="Vollmers J."/>
            <person name="Rivas-Marin E."/>
            <person name="Kohn T."/>
            <person name="Peeters S.H."/>
            <person name="Heuer A."/>
            <person name="Rast P."/>
            <person name="Oberbeckmann S."/>
            <person name="Bunk B."/>
            <person name="Jeske O."/>
            <person name="Meyerdierks A."/>
            <person name="Storesund J.E."/>
            <person name="Kallscheuer N."/>
            <person name="Luecker S."/>
            <person name="Lage O.M."/>
            <person name="Pohl T."/>
            <person name="Merkel B.J."/>
            <person name="Hornburger P."/>
            <person name="Mueller R.-W."/>
            <person name="Bruemmer F."/>
            <person name="Labrenz M."/>
            <person name="Spormann A.M."/>
            <person name="Op den Camp H."/>
            <person name="Overmann J."/>
            <person name="Amann R."/>
            <person name="Jetten M.S.M."/>
            <person name="Mascher T."/>
            <person name="Medema M.H."/>
            <person name="Devos D.P."/>
            <person name="Kaster A.-K."/>
            <person name="Ovreas L."/>
            <person name="Rohde M."/>
            <person name="Galperin M.Y."/>
            <person name="Jogler C."/>
        </authorList>
    </citation>
    <scope>NUCLEOTIDE SEQUENCE [LARGE SCALE GENOMIC DNA]</scope>
    <source>
        <strain evidence="1 2">K23_9</strain>
    </source>
</reference>
<dbReference type="EMBL" id="CP036526">
    <property type="protein sequence ID" value="QDT10775.1"/>
    <property type="molecule type" value="Genomic_DNA"/>
</dbReference>
<evidence type="ECO:0000313" key="1">
    <source>
        <dbReference type="EMBL" id="QDT10775.1"/>
    </source>
</evidence>
<organism evidence="1 2">
    <name type="scientific">Stieleria marina</name>
    <dbReference type="NCBI Taxonomy" id="1930275"/>
    <lineage>
        <taxon>Bacteria</taxon>
        <taxon>Pseudomonadati</taxon>
        <taxon>Planctomycetota</taxon>
        <taxon>Planctomycetia</taxon>
        <taxon>Pirellulales</taxon>
        <taxon>Pirellulaceae</taxon>
        <taxon>Stieleria</taxon>
    </lineage>
</organism>
<dbReference type="OrthoDB" id="292470at2"/>
<dbReference type="AlphaFoldDB" id="A0A517NUH1"/>
<dbReference type="RefSeq" id="WP_145418507.1">
    <property type="nucleotide sequence ID" value="NZ_CP036526.1"/>
</dbReference>
<accession>A0A517NUH1</accession>
<keyword evidence="2" id="KW-1185">Reference proteome</keyword>
<dbReference type="Proteomes" id="UP000319817">
    <property type="component" value="Chromosome"/>
</dbReference>
<evidence type="ECO:0000313" key="2">
    <source>
        <dbReference type="Proteomes" id="UP000319817"/>
    </source>
</evidence>
<gene>
    <name evidence="1" type="ORF">K239x_27650</name>
</gene>